<accession>A0A9Q1QZE5</accession>
<name>A0A9Q1QZE5_9SOLA</name>
<dbReference type="InterPro" id="IPR001789">
    <property type="entry name" value="Sig_transdc_resp-reg_receiver"/>
</dbReference>
<dbReference type="Gene3D" id="3.40.50.2300">
    <property type="match status" value="1"/>
</dbReference>
<dbReference type="Proteomes" id="UP001152561">
    <property type="component" value="Unassembled WGS sequence"/>
</dbReference>
<protein>
    <recommendedName>
        <fullName evidence="2">Response regulatory domain-containing protein</fullName>
    </recommendedName>
</protein>
<dbReference type="AlphaFoldDB" id="A0A9Q1QZE5"/>
<reference evidence="4" key="1">
    <citation type="journal article" date="2023" name="Proc. Natl. Acad. Sci. U.S.A.">
        <title>Genomic and structural basis for evolution of tropane alkaloid biosynthesis.</title>
        <authorList>
            <person name="Wanga Y.-J."/>
            <person name="Taina T."/>
            <person name="Yua J.-Y."/>
            <person name="Lia J."/>
            <person name="Xua B."/>
            <person name="Chenc J."/>
            <person name="D'Auriad J.C."/>
            <person name="Huanga J.-P."/>
            <person name="Huanga S.-X."/>
        </authorList>
    </citation>
    <scope>NUCLEOTIDE SEQUENCE [LARGE SCALE GENOMIC DNA]</scope>
    <source>
        <strain evidence="4">cv. KIB-2019</strain>
    </source>
</reference>
<dbReference type="SUPFAM" id="SSF52172">
    <property type="entry name" value="CheY-like"/>
    <property type="match status" value="1"/>
</dbReference>
<evidence type="ECO:0000313" key="3">
    <source>
        <dbReference type="EMBL" id="KAJ8532884.1"/>
    </source>
</evidence>
<dbReference type="EMBL" id="JAJAGQ010000020">
    <property type="protein sequence ID" value="KAJ8532884.1"/>
    <property type="molecule type" value="Genomic_DNA"/>
</dbReference>
<comment type="caution">
    <text evidence="3">The sequence shown here is derived from an EMBL/GenBank/DDBJ whole genome shotgun (WGS) entry which is preliminary data.</text>
</comment>
<dbReference type="InterPro" id="IPR011006">
    <property type="entry name" value="CheY-like_superfamily"/>
</dbReference>
<evidence type="ECO:0000256" key="1">
    <source>
        <dbReference type="PROSITE-ProRule" id="PRU00169"/>
    </source>
</evidence>
<keyword evidence="4" id="KW-1185">Reference proteome</keyword>
<dbReference type="PROSITE" id="PS50110">
    <property type="entry name" value="RESPONSE_REGULATORY"/>
    <property type="match status" value="1"/>
</dbReference>
<dbReference type="GO" id="GO:0000160">
    <property type="term" value="P:phosphorelay signal transduction system"/>
    <property type="evidence" value="ECO:0007669"/>
    <property type="project" value="InterPro"/>
</dbReference>
<evidence type="ECO:0000259" key="2">
    <source>
        <dbReference type="PROSITE" id="PS50110"/>
    </source>
</evidence>
<proteinExistence type="predicted"/>
<feature type="domain" description="Response regulatory" evidence="2">
    <location>
        <begin position="55"/>
        <end position="93"/>
    </location>
</feature>
<comment type="caution">
    <text evidence="1">Lacks conserved residue(s) required for the propagation of feature annotation.</text>
</comment>
<sequence>MDCEFKVETVNGDVQGGSRGDVGTLQAKGPQLQKQEESQEAVICWERFLHVAFIKVLLVENDDSTRHVVTALLRNSKYEVIQAANGLQAWKIL</sequence>
<gene>
    <name evidence="3" type="ORF">K7X08_015773</name>
</gene>
<organism evidence="3 4">
    <name type="scientific">Anisodus acutangulus</name>
    <dbReference type="NCBI Taxonomy" id="402998"/>
    <lineage>
        <taxon>Eukaryota</taxon>
        <taxon>Viridiplantae</taxon>
        <taxon>Streptophyta</taxon>
        <taxon>Embryophyta</taxon>
        <taxon>Tracheophyta</taxon>
        <taxon>Spermatophyta</taxon>
        <taxon>Magnoliopsida</taxon>
        <taxon>eudicotyledons</taxon>
        <taxon>Gunneridae</taxon>
        <taxon>Pentapetalae</taxon>
        <taxon>asterids</taxon>
        <taxon>lamiids</taxon>
        <taxon>Solanales</taxon>
        <taxon>Solanaceae</taxon>
        <taxon>Solanoideae</taxon>
        <taxon>Hyoscyameae</taxon>
        <taxon>Anisodus</taxon>
    </lineage>
</organism>
<evidence type="ECO:0000313" key="4">
    <source>
        <dbReference type="Proteomes" id="UP001152561"/>
    </source>
</evidence>
<dbReference type="OrthoDB" id="1305849at2759"/>